<keyword evidence="2" id="KW-1185">Reference proteome</keyword>
<evidence type="ECO:0000313" key="1">
    <source>
        <dbReference type="EMBL" id="CAH3156009.1"/>
    </source>
</evidence>
<dbReference type="PANTHER" id="PTHR47331">
    <property type="entry name" value="PHD-TYPE DOMAIN-CONTAINING PROTEIN"/>
    <property type="match status" value="1"/>
</dbReference>
<organism evidence="1 2">
    <name type="scientific">Pocillopora meandrina</name>
    <dbReference type="NCBI Taxonomy" id="46732"/>
    <lineage>
        <taxon>Eukaryota</taxon>
        <taxon>Metazoa</taxon>
        <taxon>Cnidaria</taxon>
        <taxon>Anthozoa</taxon>
        <taxon>Hexacorallia</taxon>
        <taxon>Scleractinia</taxon>
        <taxon>Astrocoeniina</taxon>
        <taxon>Pocilloporidae</taxon>
        <taxon>Pocillopora</taxon>
    </lineage>
</organism>
<reference evidence="1 2" key="1">
    <citation type="submission" date="2022-05" db="EMBL/GenBank/DDBJ databases">
        <authorList>
            <consortium name="Genoscope - CEA"/>
            <person name="William W."/>
        </authorList>
    </citation>
    <scope>NUCLEOTIDE SEQUENCE [LARGE SCALE GENOMIC DNA]</scope>
</reference>
<comment type="caution">
    <text evidence="1">The sequence shown here is derived from an EMBL/GenBank/DDBJ whole genome shotgun (WGS) entry which is preliminary data.</text>
</comment>
<dbReference type="Proteomes" id="UP001159428">
    <property type="component" value="Unassembled WGS sequence"/>
</dbReference>
<dbReference type="PANTHER" id="PTHR47331:SF1">
    <property type="entry name" value="GAG-LIKE PROTEIN"/>
    <property type="match status" value="1"/>
</dbReference>
<evidence type="ECO:0000313" key="2">
    <source>
        <dbReference type="Proteomes" id="UP001159428"/>
    </source>
</evidence>
<gene>
    <name evidence="1" type="ORF">PMEA_00028309</name>
</gene>
<name>A0AAU9XS86_9CNID</name>
<protein>
    <submittedName>
        <fullName evidence="1">Uncharacterized protein</fullName>
    </submittedName>
</protein>
<dbReference type="EMBL" id="CALNXJ010000059">
    <property type="protein sequence ID" value="CAH3156009.1"/>
    <property type="molecule type" value="Genomic_DNA"/>
</dbReference>
<sequence>MESKNTSIKCSAVDLEVMDLKEETLVELPHVFTRPHLPATVENAANQGDVDRWPHLTGIKISKIDANVGLLIRNDAPKILHPKEVRESSHNGPYATWTVFGWVINGPLGRVQDSGSYIANFIRADAELDDQFRKYCNMEFNDSVCGAKTSLSQNDKRALEIM</sequence>
<proteinExistence type="predicted"/>
<accession>A0AAU9XS86</accession>
<dbReference type="AlphaFoldDB" id="A0AAU9XS86"/>